<evidence type="ECO:0000256" key="6">
    <source>
        <dbReference type="ARBA" id="ARBA00022679"/>
    </source>
</evidence>
<name>A0A0A5KV49_SERMA</name>
<dbReference type="Proteomes" id="UP000030378">
    <property type="component" value="Unassembled WGS sequence"/>
</dbReference>
<evidence type="ECO:0000313" key="22">
    <source>
        <dbReference type="Proteomes" id="UP000050489"/>
    </source>
</evidence>
<dbReference type="GO" id="GO:0005886">
    <property type="term" value="C:plasma membrane"/>
    <property type="evidence" value="ECO:0007669"/>
    <property type="project" value="UniProtKB-SubCell"/>
</dbReference>
<dbReference type="GeneID" id="98186558"/>
<dbReference type="Pfam" id="PF01098">
    <property type="entry name" value="FTSW_RODA_SPOVE"/>
    <property type="match status" value="1"/>
</dbReference>
<dbReference type="InterPro" id="IPR001182">
    <property type="entry name" value="FtsW/RodA"/>
</dbReference>
<keyword evidence="10 16" id="KW-1133">Transmembrane helix</keyword>
<dbReference type="RefSeq" id="WP_038873480.1">
    <property type="nucleotide sequence ID" value="NZ_BRPU01000005.1"/>
</dbReference>
<evidence type="ECO:0000256" key="2">
    <source>
        <dbReference type="ARBA" id="ARBA00004752"/>
    </source>
</evidence>
<keyword evidence="5 16" id="KW-0328">Glycosyltransferase</keyword>
<dbReference type="GO" id="GO:0008955">
    <property type="term" value="F:peptidoglycan glycosyltransferase activity"/>
    <property type="evidence" value="ECO:0007669"/>
    <property type="project" value="UniProtKB-UniRule"/>
</dbReference>
<dbReference type="Proteomes" id="UP000245399">
    <property type="component" value="Chromosome"/>
</dbReference>
<evidence type="ECO:0000256" key="15">
    <source>
        <dbReference type="ARBA" id="ARBA00049902"/>
    </source>
</evidence>
<dbReference type="GO" id="GO:0071555">
    <property type="term" value="P:cell wall organization"/>
    <property type="evidence" value="ECO:0007669"/>
    <property type="project" value="UniProtKB-KW"/>
</dbReference>
<dbReference type="UniPathway" id="UPA00219"/>
<dbReference type="EMBL" id="JTBC02000014">
    <property type="protein sequence ID" value="PNO62412.1"/>
    <property type="molecule type" value="Genomic_DNA"/>
</dbReference>
<keyword evidence="3 16" id="KW-1003">Cell membrane</keyword>
<dbReference type="NCBIfam" id="NF008042">
    <property type="entry name" value="PRK10774.1"/>
    <property type="match status" value="1"/>
</dbReference>
<dbReference type="HAMAP" id="MF_00913">
    <property type="entry name" value="PGT_FtsW_proteobact"/>
    <property type="match status" value="1"/>
</dbReference>
<evidence type="ECO:0000256" key="13">
    <source>
        <dbReference type="ARBA" id="ARBA00023316"/>
    </source>
</evidence>
<evidence type="ECO:0000256" key="7">
    <source>
        <dbReference type="ARBA" id="ARBA00022692"/>
    </source>
</evidence>
<evidence type="ECO:0000313" key="20">
    <source>
        <dbReference type="EMBL" id="PNO62412.1"/>
    </source>
</evidence>
<keyword evidence="11 16" id="KW-0472">Membrane</keyword>
<evidence type="ECO:0000313" key="24">
    <source>
        <dbReference type="Proteomes" id="UP001275057"/>
    </source>
</evidence>
<comment type="catalytic activity">
    <reaction evidence="15 16">
        <text>[GlcNAc-(1-&gt;4)-Mur2Ac(oyl-L-Ala-gamma-D-Glu-L-Lys-D-Ala-D-Ala)](n)-di-trans,octa-cis-undecaprenyl diphosphate + beta-D-GlcNAc-(1-&gt;4)-Mur2Ac(oyl-L-Ala-gamma-D-Glu-L-Lys-D-Ala-D-Ala)-di-trans,octa-cis-undecaprenyl diphosphate = [GlcNAc-(1-&gt;4)-Mur2Ac(oyl-L-Ala-gamma-D-Glu-L-Lys-D-Ala-D-Ala)](n+1)-di-trans,octa-cis-undecaprenyl diphosphate + di-trans,octa-cis-undecaprenyl diphosphate + H(+)</text>
        <dbReference type="Rhea" id="RHEA:23708"/>
        <dbReference type="Rhea" id="RHEA-COMP:9602"/>
        <dbReference type="Rhea" id="RHEA-COMP:9603"/>
        <dbReference type="ChEBI" id="CHEBI:15378"/>
        <dbReference type="ChEBI" id="CHEBI:58405"/>
        <dbReference type="ChEBI" id="CHEBI:60033"/>
        <dbReference type="ChEBI" id="CHEBI:78435"/>
        <dbReference type="EC" id="2.4.99.28"/>
    </reaction>
</comment>
<reference evidence="19" key="2">
    <citation type="journal article" date="2017" name="PLoS ONE">
        <title>Genomic and phenotypic characterisation of fluoroquinolone resistance mechanisms in Enterobacteriaceae in Durban, South Africa.</title>
        <authorList>
            <person name="Osei Sekyere J."/>
            <person name="Amoako D.G."/>
        </authorList>
    </citation>
    <scope>NUCLEOTIDE SEQUENCE</scope>
    <source>
        <strain evidence="19">945174350</strain>
    </source>
</reference>
<organism evidence="19 22">
    <name type="scientific">Serratia marcescens</name>
    <dbReference type="NCBI Taxonomy" id="615"/>
    <lineage>
        <taxon>Bacteria</taxon>
        <taxon>Pseudomonadati</taxon>
        <taxon>Pseudomonadota</taxon>
        <taxon>Gammaproteobacteria</taxon>
        <taxon>Enterobacterales</taxon>
        <taxon>Yersiniaceae</taxon>
        <taxon>Serratia</taxon>
    </lineage>
</organism>
<reference evidence="20" key="3">
    <citation type="submission" date="2017-12" db="EMBL/GenBank/DDBJ databases">
        <title>FDA dAtabase for Regulatory Grade micrObial Sequences (FDA-ARGOS): Supporting development and validation of Infectious Disease Dx tests.</title>
        <authorList>
            <person name="Campos J."/>
            <person name="Goldberg B."/>
            <person name="Tallon L.J."/>
            <person name="Sadzewicz L."/>
            <person name="Sengamalay N."/>
            <person name="Ott S."/>
            <person name="Godinez A."/>
            <person name="Nagaraj S."/>
            <person name="Vavikolanu K."/>
            <person name="Vyas G."/>
            <person name="Nadendla S."/>
            <person name="Aluvathingal J."/>
            <person name="Geyer C."/>
            <person name="Nandy P."/>
            <person name="Hobson J."/>
            <person name="Sichtig H."/>
        </authorList>
    </citation>
    <scope>NUCLEOTIDE SEQUENCE</scope>
    <source>
        <strain evidence="20">FDAARGOS_79</strain>
    </source>
</reference>
<evidence type="ECO:0000313" key="21">
    <source>
        <dbReference type="Proteomes" id="UP000030378"/>
    </source>
</evidence>
<dbReference type="AlphaFoldDB" id="A0A0A5KV49"/>
<reference evidence="17 23" key="5">
    <citation type="submission" date="2018-05" db="EMBL/GenBank/DDBJ databases">
        <title>Klebsiella quasipneumonaiae provides a window into carbapenemase gene transfer, plasmid rearrangements and nosocomial acquisition from the hospital environment.</title>
        <authorList>
            <person name="Mathers A.J."/>
            <person name="Vegesana K."/>
            <person name="Stoesser N."/>
            <person name="Crook D."/>
            <person name="Vaughan A."/>
            <person name="Barry K."/>
            <person name="Parikh H."/>
            <person name="Sebra R."/>
            <person name="Kotay S."/>
            <person name="Walker A.S."/>
            <person name="Sheppard A.E."/>
        </authorList>
    </citation>
    <scope>NUCLEOTIDE SEQUENCE [LARGE SCALE GENOMIC DNA]</scope>
    <source>
        <strain evidence="17 23">CAV1761</strain>
    </source>
</reference>
<evidence type="ECO:0000256" key="5">
    <source>
        <dbReference type="ARBA" id="ARBA00022676"/>
    </source>
</evidence>
<evidence type="ECO:0000256" key="14">
    <source>
        <dbReference type="ARBA" id="ARBA00038053"/>
    </source>
</evidence>
<keyword evidence="7 16" id="KW-0812">Transmembrane</keyword>
<feature type="transmembrane region" description="Helical" evidence="16">
    <location>
        <begin position="364"/>
        <end position="383"/>
    </location>
</feature>
<keyword evidence="4 16" id="KW-0132">Cell division</keyword>
<comment type="caution">
    <text evidence="16">Lacks conserved residue(s) required for the propagation of feature annotation.</text>
</comment>
<evidence type="ECO:0000256" key="11">
    <source>
        <dbReference type="ARBA" id="ARBA00023136"/>
    </source>
</evidence>
<feature type="transmembrane region" description="Helical" evidence="16">
    <location>
        <begin position="36"/>
        <end position="54"/>
    </location>
</feature>
<dbReference type="InterPro" id="IPR013437">
    <property type="entry name" value="FtsW"/>
</dbReference>
<keyword evidence="8 16" id="KW-0133">Cell shape</keyword>
<comment type="function">
    <text evidence="16">Peptidoglycan polymerase that is essential for cell division.</text>
</comment>
<proteinExistence type="inferred from homology"/>
<keyword evidence="16" id="KW-0997">Cell inner membrane</keyword>
<evidence type="ECO:0000256" key="3">
    <source>
        <dbReference type="ARBA" id="ARBA00022475"/>
    </source>
</evidence>
<dbReference type="PANTHER" id="PTHR30474:SF2">
    <property type="entry name" value="PEPTIDOGLYCAN GLYCOSYLTRANSFERASE FTSW-RELATED"/>
    <property type="match status" value="1"/>
</dbReference>
<keyword evidence="13 16" id="KW-0961">Cell wall biogenesis/degradation</keyword>
<reference evidence="21" key="4">
    <citation type="submission" date="2017-12" db="EMBL/GenBank/DDBJ databases">
        <title>FDA dAtabase for Regulatory Grade micrObial Sequences (FDA-ARGOS): Supporting development and validation of Infectious Disease Dx tests.</title>
        <authorList>
            <person name="Campos J."/>
            <person name="Goldberg B."/>
            <person name="Tallon L."/>
            <person name="Sadzewicz L."/>
            <person name="Sengamalay N."/>
            <person name="Ott S."/>
            <person name="Godinez A."/>
            <person name="Nagaraj S."/>
            <person name="Vavikolanu K."/>
            <person name="Vyas G."/>
            <person name="Nadendla S."/>
            <person name="Aluvathingal J."/>
            <person name="Geyer C."/>
            <person name="Nandy P."/>
            <person name="Hobson J."/>
            <person name="Sichtig H."/>
        </authorList>
    </citation>
    <scope>NUCLEOTIDE SEQUENCE [LARGE SCALE GENOMIC DNA]</scope>
    <source>
        <strain evidence="21">FDAARGOS_79</strain>
    </source>
</reference>
<evidence type="ECO:0000313" key="18">
    <source>
        <dbReference type="EMBL" id="MDX7081455.1"/>
    </source>
</evidence>
<keyword evidence="6 16" id="KW-0808">Transferase</keyword>
<dbReference type="GO" id="GO:0008360">
    <property type="term" value="P:regulation of cell shape"/>
    <property type="evidence" value="ECO:0007669"/>
    <property type="project" value="UniProtKB-KW"/>
</dbReference>
<protein>
    <recommendedName>
        <fullName evidence="16">Probable peptidoglycan glycosyltransferase FtsW</fullName>
        <shortName evidence="16">PGT</shortName>
        <ecNumber evidence="16">2.4.99.28</ecNumber>
    </recommendedName>
    <alternativeName>
        <fullName evidence="16">Cell division protein FtsW</fullName>
    </alternativeName>
    <alternativeName>
        <fullName evidence="16">Cell wall polymerase</fullName>
    </alternativeName>
    <alternativeName>
        <fullName evidence="16">Peptidoglycan polymerase</fullName>
        <shortName evidence="16">PG polymerase</shortName>
    </alternativeName>
</protein>
<feature type="transmembrane region" description="Helical" evidence="16">
    <location>
        <begin position="328"/>
        <end position="352"/>
    </location>
</feature>
<dbReference type="EC" id="2.4.99.28" evidence="16"/>
<feature type="transmembrane region" description="Helical" evidence="16">
    <location>
        <begin position="210"/>
        <end position="227"/>
    </location>
</feature>
<dbReference type="EMBL" id="CP029449">
    <property type="protein sequence ID" value="AWL68227.1"/>
    <property type="molecule type" value="Genomic_DNA"/>
</dbReference>
<dbReference type="GO" id="GO:0009252">
    <property type="term" value="P:peptidoglycan biosynthetic process"/>
    <property type="evidence" value="ECO:0007669"/>
    <property type="project" value="UniProtKB-UniRule"/>
</dbReference>
<dbReference type="PROSITE" id="PS00428">
    <property type="entry name" value="FTSW_RODA_SPOVE"/>
    <property type="match status" value="1"/>
</dbReference>
<dbReference type="Proteomes" id="UP001275057">
    <property type="component" value="Unassembled WGS sequence"/>
</dbReference>
<feature type="transmembrane region" description="Helical" evidence="16">
    <location>
        <begin position="295"/>
        <end position="316"/>
    </location>
</feature>
<evidence type="ECO:0000256" key="12">
    <source>
        <dbReference type="ARBA" id="ARBA00023306"/>
    </source>
</evidence>
<sequence length="400" mass="44350">MKLRLPNFGLTERLKDWVTGARDNDAVNMVLYDRTLLWLTFGLAIIGFVMVTSASMPIGQRLADDPFLFAKRDALYLGLAFGLSLVTLRVPMEIWQRYSNVMLLMSIVMLLIVLVVGSSVNGASRWIALGPLRIQPAELSKLSLFCYLASYLVRKVEEVRSNFWGFCKPMGVMVVLAVLLLAQPDLGTVVVLFITTLAMLFLAGAKMWQFLAIIGSGVFAVVLLIIAEPYRMRRVTSFWNPWADPFGSGYQLTQSLMAFGRGEFWGQGLGNSVQKLEYLPEAHTDFIFSILGEELGYIGVVLALLMVFFVAFRAMSIGRRALEIDQRFSGFLACAIGVWFSFQALVNVGAAAGMLPTKGLTLPLISYGGSSLLIMSTAIVLLLRIDYETRLTKAQAFVKR</sequence>
<keyword evidence="9 16" id="KW-0573">Peptidoglycan synthesis</keyword>
<evidence type="ECO:0000256" key="8">
    <source>
        <dbReference type="ARBA" id="ARBA00022960"/>
    </source>
</evidence>
<accession>A0A0A5KV49</accession>
<feature type="transmembrane region" description="Helical" evidence="16">
    <location>
        <begin position="74"/>
        <end position="92"/>
    </location>
</feature>
<dbReference type="PANTHER" id="PTHR30474">
    <property type="entry name" value="CELL CYCLE PROTEIN"/>
    <property type="match status" value="1"/>
</dbReference>
<gene>
    <name evidence="16 18" type="primary">ftsW</name>
    <name evidence="19" type="ORF">AN695_0207765</name>
    <name evidence="17" type="ORF">DKC05_11430</name>
    <name evidence="20" type="ORF">MC70_023570</name>
    <name evidence="18" type="ORF">SJ435_03540</name>
</gene>
<evidence type="ECO:0000313" key="19">
    <source>
        <dbReference type="EMBL" id="OCO79298.1"/>
    </source>
</evidence>
<evidence type="ECO:0000313" key="17">
    <source>
        <dbReference type="EMBL" id="AWL68227.1"/>
    </source>
</evidence>
<evidence type="ECO:0000256" key="9">
    <source>
        <dbReference type="ARBA" id="ARBA00022984"/>
    </source>
</evidence>
<dbReference type="EMBL" id="LJEX02000158">
    <property type="protein sequence ID" value="OCO79298.1"/>
    <property type="molecule type" value="Genomic_DNA"/>
</dbReference>
<dbReference type="NCBIfam" id="TIGR02614">
    <property type="entry name" value="ftsW"/>
    <property type="match status" value="1"/>
</dbReference>
<evidence type="ECO:0000256" key="10">
    <source>
        <dbReference type="ARBA" id="ARBA00022989"/>
    </source>
</evidence>
<dbReference type="EMBL" id="JAXABG010000002">
    <property type="protein sequence ID" value="MDX7081455.1"/>
    <property type="molecule type" value="Genomic_DNA"/>
</dbReference>
<dbReference type="GO" id="GO:0015648">
    <property type="term" value="F:lipid-linked peptidoglycan transporter activity"/>
    <property type="evidence" value="ECO:0007669"/>
    <property type="project" value="TreeGrafter"/>
</dbReference>
<reference evidence="18 24" key="6">
    <citation type="submission" date="2023-11" db="EMBL/GenBank/DDBJ databases">
        <title>Detection of rare carbapenemases in Enterobacterales - comparison of two colorimetric and two CIM-based carbapenemase assays.</title>
        <authorList>
            <person name="Schaffarczyk L."/>
            <person name="Noster J."/>
            <person name="Stelzer Y."/>
            <person name="Sattler J."/>
            <person name="Gatermann S."/>
            <person name="Hamprecht A."/>
        </authorList>
    </citation>
    <scope>NUCLEOTIDE SEQUENCE [LARGE SCALE GENOMIC DNA]</scope>
    <source>
        <strain evidence="18 24">CIM-Carb-136</strain>
    </source>
</reference>
<dbReference type="InterPro" id="IPR018365">
    <property type="entry name" value="Cell_cycle_FtsW-rel_CS"/>
</dbReference>
<dbReference type="GO" id="GO:0043093">
    <property type="term" value="P:FtsZ-dependent cytokinesis"/>
    <property type="evidence" value="ECO:0007669"/>
    <property type="project" value="UniProtKB-UniRule"/>
</dbReference>
<keyword evidence="12 16" id="KW-0131">Cell cycle</keyword>
<dbReference type="GO" id="GO:0032153">
    <property type="term" value="C:cell division site"/>
    <property type="evidence" value="ECO:0007669"/>
    <property type="project" value="UniProtKB-UniRule"/>
</dbReference>
<reference evidence="22" key="1">
    <citation type="submission" date="2016-04" db="EMBL/GenBank/DDBJ databases">
        <authorList>
            <person name="Osei Sekyere J."/>
            <person name="Sivertsen A."/>
            <person name="Pedersen A.T."/>
            <person name="Sundsfjord A."/>
        </authorList>
    </citation>
    <scope>NUCLEOTIDE SEQUENCE [LARGE SCALE GENOMIC DNA]</scope>
    <source>
        <strain evidence="22">945174350</strain>
    </source>
</reference>
<evidence type="ECO:0000256" key="16">
    <source>
        <dbReference type="HAMAP-Rule" id="MF_00913"/>
    </source>
</evidence>
<evidence type="ECO:0000313" key="23">
    <source>
        <dbReference type="Proteomes" id="UP000245399"/>
    </source>
</evidence>
<evidence type="ECO:0000256" key="1">
    <source>
        <dbReference type="ARBA" id="ARBA00004651"/>
    </source>
</evidence>
<comment type="subcellular location">
    <subcellularLocation>
        <location evidence="16">Cell inner membrane</location>
        <topology evidence="16">Multi-pass membrane protein</topology>
    </subcellularLocation>
    <subcellularLocation>
        <location evidence="1">Cell membrane</location>
        <topology evidence="1">Multi-pass membrane protein</topology>
    </subcellularLocation>
    <text evidence="16">Localizes to the division septum.</text>
</comment>
<comment type="pathway">
    <text evidence="2 16">Cell wall biogenesis; peptidoglycan biosynthesis.</text>
</comment>
<dbReference type="Proteomes" id="UP000050489">
    <property type="component" value="Unassembled WGS sequence"/>
</dbReference>
<evidence type="ECO:0000256" key="4">
    <source>
        <dbReference type="ARBA" id="ARBA00022618"/>
    </source>
</evidence>
<comment type="similarity">
    <text evidence="14 16">Belongs to the SEDS family. FtsW subfamily.</text>
</comment>
<feature type="transmembrane region" description="Helical" evidence="16">
    <location>
        <begin position="98"/>
        <end position="117"/>
    </location>
</feature>